<reference evidence="3" key="2">
    <citation type="submission" date="2023-02" db="EMBL/GenBank/DDBJ databases">
        <authorList>
            <person name="Swenson N.G."/>
            <person name="Wegrzyn J.L."/>
            <person name="Mcevoy S.L."/>
        </authorList>
    </citation>
    <scope>NUCLEOTIDE SEQUENCE</scope>
    <source>
        <strain evidence="3">91603</strain>
        <tissue evidence="3">Leaf</tissue>
    </source>
</reference>
<protein>
    <recommendedName>
        <fullName evidence="2">Retrotransposon gag domain-containing protein</fullName>
    </recommendedName>
</protein>
<name>A0AAD5J3D2_ACENE</name>
<comment type="caution">
    <text evidence="3">The sequence shown here is derived from an EMBL/GenBank/DDBJ whole genome shotgun (WGS) entry which is preliminary data.</text>
</comment>
<dbReference type="AlphaFoldDB" id="A0AAD5J3D2"/>
<feature type="compositionally biased region" description="Polar residues" evidence="1">
    <location>
        <begin position="126"/>
        <end position="147"/>
    </location>
</feature>
<dbReference type="Proteomes" id="UP001064489">
    <property type="component" value="Chromosome 4"/>
</dbReference>
<dbReference type="InterPro" id="IPR005162">
    <property type="entry name" value="Retrotrans_gag_dom"/>
</dbReference>
<proteinExistence type="predicted"/>
<gene>
    <name evidence="3" type="ORF">LWI28_027417</name>
</gene>
<evidence type="ECO:0000256" key="1">
    <source>
        <dbReference type="SAM" id="MobiDB-lite"/>
    </source>
</evidence>
<evidence type="ECO:0000313" key="3">
    <source>
        <dbReference type="EMBL" id="KAI9182637.1"/>
    </source>
</evidence>
<evidence type="ECO:0000313" key="4">
    <source>
        <dbReference type="Proteomes" id="UP001064489"/>
    </source>
</evidence>
<feature type="region of interest" description="Disordered" evidence="1">
    <location>
        <begin position="119"/>
        <end position="147"/>
    </location>
</feature>
<dbReference type="EMBL" id="JAJSOW010000101">
    <property type="protein sequence ID" value="KAI9182637.1"/>
    <property type="molecule type" value="Genomic_DNA"/>
</dbReference>
<accession>A0AAD5J3D2</accession>
<evidence type="ECO:0000259" key="2">
    <source>
        <dbReference type="Pfam" id="PF03732"/>
    </source>
</evidence>
<keyword evidence="4" id="KW-1185">Reference proteome</keyword>
<sequence>MDGPRRVVQRIAARGIRGGRTGRGAGAGAEELRNEKESEFLRLTQGSMSLVEYERKFEQCSRFALYLIDTERRKINRFVGGLKSYIRKHVRVLGLMTYADLLHKAQILEKEDEIAINAKSKEKVHSPQQKKPWNKNFQGMNDNRNHG</sequence>
<dbReference type="Pfam" id="PF03732">
    <property type="entry name" value="Retrotrans_gag"/>
    <property type="match status" value="1"/>
</dbReference>
<feature type="domain" description="Retrotransposon gag" evidence="2">
    <location>
        <begin position="33"/>
        <end position="83"/>
    </location>
</feature>
<reference evidence="3" key="1">
    <citation type="journal article" date="2022" name="Plant J.">
        <title>Strategies of tolerance reflected in two North American maple genomes.</title>
        <authorList>
            <person name="McEvoy S.L."/>
            <person name="Sezen U.U."/>
            <person name="Trouern-Trend A."/>
            <person name="McMahon S.M."/>
            <person name="Schaberg P.G."/>
            <person name="Yang J."/>
            <person name="Wegrzyn J.L."/>
            <person name="Swenson N.G."/>
        </authorList>
    </citation>
    <scope>NUCLEOTIDE SEQUENCE</scope>
    <source>
        <strain evidence="3">91603</strain>
    </source>
</reference>
<organism evidence="3 4">
    <name type="scientific">Acer negundo</name>
    <name type="common">Box elder</name>
    <dbReference type="NCBI Taxonomy" id="4023"/>
    <lineage>
        <taxon>Eukaryota</taxon>
        <taxon>Viridiplantae</taxon>
        <taxon>Streptophyta</taxon>
        <taxon>Embryophyta</taxon>
        <taxon>Tracheophyta</taxon>
        <taxon>Spermatophyta</taxon>
        <taxon>Magnoliopsida</taxon>
        <taxon>eudicotyledons</taxon>
        <taxon>Gunneridae</taxon>
        <taxon>Pentapetalae</taxon>
        <taxon>rosids</taxon>
        <taxon>malvids</taxon>
        <taxon>Sapindales</taxon>
        <taxon>Sapindaceae</taxon>
        <taxon>Hippocastanoideae</taxon>
        <taxon>Acereae</taxon>
        <taxon>Acer</taxon>
    </lineage>
</organism>